<dbReference type="EMBL" id="JACVEL010000011">
    <property type="protein sequence ID" value="MBC9813510.1"/>
    <property type="molecule type" value="Genomic_DNA"/>
</dbReference>
<keyword evidence="2" id="KW-1185">Reference proteome</keyword>
<dbReference type="GO" id="GO:0016787">
    <property type="term" value="F:hydrolase activity"/>
    <property type="evidence" value="ECO:0007669"/>
    <property type="project" value="UniProtKB-KW"/>
</dbReference>
<dbReference type="Proteomes" id="UP000652681">
    <property type="component" value="Unassembled WGS sequence"/>
</dbReference>
<dbReference type="SUPFAM" id="SSF53474">
    <property type="entry name" value="alpha/beta-Hydrolases"/>
    <property type="match status" value="1"/>
</dbReference>
<evidence type="ECO:0000313" key="2">
    <source>
        <dbReference type="Proteomes" id="UP000652681"/>
    </source>
</evidence>
<dbReference type="RefSeq" id="WP_163491598.1">
    <property type="nucleotide sequence ID" value="NZ_JACVEL010000011.1"/>
</dbReference>
<organism evidence="1 2">
    <name type="scientific">Taishania pollutisoli</name>
    <dbReference type="NCBI Taxonomy" id="2766479"/>
    <lineage>
        <taxon>Bacteria</taxon>
        <taxon>Pseudomonadati</taxon>
        <taxon>Bacteroidota</taxon>
        <taxon>Flavobacteriia</taxon>
        <taxon>Flavobacteriales</taxon>
        <taxon>Crocinitomicaceae</taxon>
        <taxon>Taishania</taxon>
    </lineage>
</organism>
<dbReference type="InterPro" id="IPR029058">
    <property type="entry name" value="AB_hydrolase_fold"/>
</dbReference>
<accession>A0A8J6U2Q2</accession>
<reference evidence="1" key="1">
    <citation type="submission" date="2020-09" db="EMBL/GenBank/DDBJ databases">
        <title>Taishania pollutisoli gen. nov., sp. nov., Isolated from Tetrabromobisphenol A-Contaminated Soil.</title>
        <authorList>
            <person name="Chen Q."/>
        </authorList>
    </citation>
    <scope>NUCLEOTIDE SEQUENCE</scope>
    <source>
        <strain evidence="1">CZZ-1</strain>
    </source>
</reference>
<name>A0A8J6U2Q2_9FLAO</name>
<comment type="caution">
    <text evidence="1">The sequence shown here is derived from an EMBL/GenBank/DDBJ whole genome shotgun (WGS) entry which is preliminary data.</text>
</comment>
<protein>
    <submittedName>
        <fullName evidence="1">Alpha/beta hydrolase</fullName>
    </submittedName>
</protein>
<proteinExistence type="predicted"/>
<gene>
    <name evidence="1" type="ORF">H9Y05_13615</name>
</gene>
<keyword evidence="1" id="KW-0378">Hydrolase</keyword>
<evidence type="ECO:0000313" key="1">
    <source>
        <dbReference type="EMBL" id="MBC9813510.1"/>
    </source>
</evidence>
<dbReference type="AlphaFoldDB" id="A0A8J6U2Q2"/>
<sequence>MKIYCFSGLGADERAFKYLDLHPYELVHVKWLDPLERETLESYAKRMGATINQNEPFILMGLSFGGMLVQELSMYMHPRKTILISTISGKHEQPFRMKISKLFNLYNLIPSKYFNRPSSIAFRLFGAKSEGERELLSEILQDSDPKYIRWALNAIAGWNNTQTVEAFRIHGSDDQLFPLSSVKPDYVVAGGGHLMVVSHAKEIEQQLLNVIDPVN</sequence>
<dbReference type="Gene3D" id="3.40.50.1820">
    <property type="entry name" value="alpha/beta hydrolase"/>
    <property type="match status" value="1"/>
</dbReference>